<sequence>MYPGGTANPISHGGGRSAGLSVIGSSSTYGANSNVTPNLWLPGQFLRPHIGQPCELLSNGTQSPQYASAMVTPTANQLQFIGYQHPQAMPVLSNFQHNYQVTPQTYLAQASYIYVEKLGFEEFRNRFMLEYLSFRLKRRVEKIRKLALP</sequence>
<proteinExistence type="predicted"/>
<comment type="caution">
    <text evidence="1">The sequence shown here is derived from an EMBL/GenBank/DDBJ whole genome shotgun (WGS) entry which is preliminary data.</text>
</comment>
<evidence type="ECO:0000313" key="1">
    <source>
        <dbReference type="EMBL" id="VEL31107.1"/>
    </source>
</evidence>
<protein>
    <submittedName>
        <fullName evidence="1">Uncharacterized protein</fullName>
    </submittedName>
</protein>
<evidence type="ECO:0000313" key="2">
    <source>
        <dbReference type="Proteomes" id="UP000784294"/>
    </source>
</evidence>
<name>A0A448X906_9PLAT</name>
<dbReference type="Proteomes" id="UP000784294">
    <property type="component" value="Unassembled WGS sequence"/>
</dbReference>
<organism evidence="1 2">
    <name type="scientific">Protopolystoma xenopodis</name>
    <dbReference type="NCBI Taxonomy" id="117903"/>
    <lineage>
        <taxon>Eukaryota</taxon>
        <taxon>Metazoa</taxon>
        <taxon>Spiralia</taxon>
        <taxon>Lophotrochozoa</taxon>
        <taxon>Platyhelminthes</taxon>
        <taxon>Monogenea</taxon>
        <taxon>Polyopisthocotylea</taxon>
        <taxon>Polystomatidea</taxon>
        <taxon>Polystomatidae</taxon>
        <taxon>Protopolystoma</taxon>
    </lineage>
</organism>
<dbReference type="AlphaFoldDB" id="A0A448X906"/>
<gene>
    <name evidence="1" type="ORF">PXEA_LOCUS24547</name>
</gene>
<accession>A0A448X906</accession>
<dbReference type="EMBL" id="CAAALY010118789">
    <property type="protein sequence ID" value="VEL31107.1"/>
    <property type="molecule type" value="Genomic_DNA"/>
</dbReference>
<keyword evidence="2" id="KW-1185">Reference proteome</keyword>
<reference evidence="1" key="1">
    <citation type="submission" date="2018-11" db="EMBL/GenBank/DDBJ databases">
        <authorList>
            <consortium name="Pathogen Informatics"/>
        </authorList>
    </citation>
    <scope>NUCLEOTIDE SEQUENCE</scope>
</reference>